<dbReference type="SMART" id="SM00267">
    <property type="entry name" value="GGDEF"/>
    <property type="match status" value="1"/>
</dbReference>
<dbReference type="CDD" id="cd01949">
    <property type="entry name" value="GGDEF"/>
    <property type="match status" value="1"/>
</dbReference>
<dbReference type="GO" id="GO:0000160">
    <property type="term" value="P:phosphorelay signal transduction system"/>
    <property type="evidence" value="ECO:0007669"/>
    <property type="project" value="InterPro"/>
</dbReference>
<keyword evidence="8" id="KW-1185">Reference proteome</keyword>
<dbReference type="GO" id="GO:1902201">
    <property type="term" value="P:negative regulation of bacterial-type flagellum-dependent cell motility"/>
    <property type="evidence" value="ECO:0007669"/>
    <property type="project" value="TreeGrafter"/>
</dbReference>
<dbReference type="Gene3D" id="1.10.10.10">
    <property type="entry name" value="Winged helix-like DNA-binding domain superfamily/Winged helix DNA-binding domain"/>
    <property type="match status" value="1"/>
</dbReference>
<dbReference type="SUPFAM" id="SSF55073">
    <property type="entry name" value="Nucleotide cyclase"/>
    <property type="match status" value="1"/>
</dbReference>
<keyword evidence="2" id="KW-0238">DNA-binding</keyword>
<dbReference type="InterPro" id="IPR036388">
    <property type="entry name" value="WH-like_DNA-bd_sf"/>
</dbReference>
<evidence type="ECO:0000256" key="4">
    <source>
        <dbReference type="PROSITE-ProRule" id="PRU00169"/>
    </source>
</evidence>
<evidence type="ECO:0000313" key="7">
    <source>
        <dbReference type="EMBL" id="MBR0600311.1"/>
    </source>
</evidence>
<accession>A0A8J8B409</accession>
<evidence type="ECO:0000259" key="5">
    <source>
        <dbReference type="PROSITE" id="PS50110"/>
    </source>
</evidence>
<feature type="modified residue" description="4-aspartylphosphate" evidence="4">
    <location>
        <position position="54"/>
    </location>
</feature>
<gene>
    <name evidence="7" type="ORF">KCX82_20785</name>
</gene>
<dbReference type="Pfam" id="PF00072">
    <property type="entry name" value="Response_reg"/>
    <property type="match status" value="1"/>
</dbReference>
<reference evidence="7" key="2">
    <citation type="submission" date="2021-04" db="EMBL/GenBank/DDBJ databases">
        <authorList>
            <person name="Liu J."/>
        </authorList>
    </citation>
    <scope>NUCLEOTIDE SEQUENCE</scope>
    <source>
        <strain evidence="7">BAD-6</strain>
    </source>
</reference>
<keyword evidence="7" id="KW-0548">Nucleotidyltransferase</keyword>
<dbReference type="RefSeq" id="WP_227020423.1">
    <property type="nucleotide sequence ID" value="NZ_JAGSND010000024.1"/>
</dbReference>
<dbReference type="SMART" id="SM00448">
    <property type="entry name" value="REC"/>
    <property type="match status" value="1"/>
</dbReference>
<dbReference type="InterPro" id="IPR043128">
    <property type="entry name" value="Rev_trsase/Diguanyl_cyclase"/>
</dbReference>
<evidence type="ECO:0000259" key="6">
    <source>
        <dbReference type="PROSITE" id="PS50887"/>
    </source>
</evidence>
<dbReference type="GO" id="GO:0006355">
    <property type="term" value="P:regulation of DNA-templated transcription"/>
    <property type="evidence" value="ECO:0007669"/>
    <property type="project" value="InterPro"/>
</dbReference>
<comment type="caution">
    <text evidence="7">The sequence shown here is derived from an EMBL/GenBank/DDBJ whole genome shotgun (WGS) entry which is preliminary data.</text>
</comment>
<name>A0A8J8B409_9FIRM</name>
<sequence>MYKAVLIDDDKENIKIIESALTKYGFFKDIAIFTNPLTAIDEIKVINPDVVFTDVEMPEMSGLELAQYVIDYNPTIKIVFITAYDYYAIEAFELYAVDYLLKPIRMERLDQTIERLMKVRNSKCQADNTEKLEISVFGKMDVFKRKKHVRWNGAKTEELFAYLLHNTGEKVMKDTLVDIMWSGYGYKQALRNMQTAICRVRQSLNELGDHINIEYSCNCYSLKMKNVYFDYFEFKNLIKDIDEINDENIYDAIKALEMYRGDYMETNGYIWSLGKQAAIKNRFYELYIKLLEYCDVNENTQNVMSLLKSSLEKDLENRAVKSLLKKCQIKLKDRISIEKMKYSSEYDLMTDVLNRRAGLALLEQSFFRTLKANNNMIICFIDINCVKEVNDVLGHKAGDELIITTVNCIKKCIRRSDFIIRMGGDEFLIAFLDADIEEIKKVWERIENEYNNINLNMERKYLVSVSYGLVECNSAEVDLCNKESLDNLIELADKRMYDKKKQLKKDLKIIK</sequence>
<comment type="function">
    <text evidence="3">May play the central regulatory role in sporulation. It may be an element of the effector pathway responsible for the activation of sporulation genes in response to nutritional stress. Spo0A may act in concert with spo0H (a sigma factor) to control the expression of some genes that are critical to the sporulation process.</text>
</comment>
<dbReference type="Pfam" id="PF00990">
    <property type="entry name" value="GGDEF"/>
    <property type="match status" value="1"/>
</dbReference>
<evidence type="ECO:0000256" key="2">
    <source>
        <dbReference type="ARBA" id="ARBA00023125"/>
    </source>
</evidence>
<dbReference type="PROSITE" id="PS50887">
    <property type="entry name" value="GGDEF"/>
    <property type="match status" value="1"/>
</dbReference>
<dbReference type="InterPro" id="IPR001789">
    <property type="entry name" value="Sig_transdc_resp-reg_receiver"/>
</dbReference>
<evidence type="ECO:0000313" key="8">
    <source>
        <dbReference type="Proteomes" id="UP000675664"/>
    </source>
</evidence>
<dbReference type="GO" id="GO:0005886">
    <property type="term" value="C:plasma membrane"/>
    <property type="evidence" value="ECO:0007669"/>
    <property type="project" value="TreeGrafter"/>
</dbReference>
<dbReference type="PANTHER" id="PTHR45138:SF23">
    <property type="entry name" value="SIGNALING PROTEIN"/>
    <property type="match status" value="1"/>
</dbReference>
<dbReference type="AlphaFoldDB" id="A0A8J8B409"/>
<proteinExistence type="predicted"/>
<dbReference type="InterPro" id="IPR016032">
    <property type="entry name" value="Sig_transdc_resp-reg_C-effctor"/>
</dbReference>
<dbReference type="PANTHER" id="PTHR45138">
    <property type="entry name" value="REGULATORY COMPONENTS OF SENSORY TRANSDUCTION SYSTEM"/>
    <property type="match status" value="1"/>
</dbReference>
<dbReference type="InterPro" id="IPR050469">
    <property type="entry name" value="Diguanylate_Cyclase"/>
</dbReference>
<dbReference type="GO" id="GO:0043709">
    <property type="term" value="P:cell adhesion involved in single-species biofilm formation"/>
    <property type="evidence" value="ECO:0007669"/>
    <property type="project" value="TreeGrafter"/>
</dbReference>
<dbReference type="EMBL" id="JAGSND010000024">
    <property type="protein sequence ID" value="MBR0600311.1"/>
    <property type="molecule type" value="Genomic_DNA"/>
</dbReference>
<feature type="domain" description="Response regulatory" evidence="5">
    <location>
        <begin position="3"/>
        <end position="117"/>
    </location>
</feature>
<dbReference type="InterPro" id="IPR011006">
    <property type="entry name" value="CheY-like_superfamily"/>
</dbReference>
<dbReference type="InterPro" id="IPR000160">
    <property type="entry name" value="GGDEF_dom"/>
</dbReference>
<dbReference type="NCBIfam" id="TIGR00254">
    <property type="entry name" value="GGDEF"/>
    <property type="match status" value="1"/>
</dbReference>
<dbReference type="GO" id="GO:0003677">
    <property type="term" value="F:DNA binding"/>
    <property type="evidence" value="ECO:0007669"/>
    <property type="project" value="UniProtKB-KW"/>
</dbReference>
<protein>
    <recommendedName>
        <fullName evidence="1">Stage 0 sporulation protein A homolog</fullName>
    </recommendedName>
</protein>
<dbReference type="SUPFAM" id="SSF46894">
    <property type="entry name" value="C-terminal effector domain of the bipartite response regulators"/>
    <property type="match status" value="1"/>
</dbReference>
<organism evidence="7 8">
    <name type="scientific">Sinanaerobacter chloroacetimidivorans</name>
    <dbReference type="NCBI Taxonomy" id="2818044"/>
    <lineage>
        <taxon>Bacteria</taxon>
        <taxon>Bacillati</taxon>
        <taxon>Bacillota</taxon>
        <taxon>Clostridia</taxon>
        <taxon>Peptostreptococcales</taxon>
        <taxon>Anaerovoracaceae</taxon>
        <taxon>Sinanaerobacter</taxon>
    </lineage>
</organism>
<evidence type="ECO:0000256" key="3">
    <source>
        <dbReference type="ARBA" id="ARBA00024867"/>
    </source>
</evidence>
<dbReference type="Proteomes" id="UP000675664">
    <property type="component" value="Unassembled WGS sequence"/>
</dbReference>
<evidence type="ECO:0000256" key="1">
    <source>
        <dbReference type="ARBA" id="ARBA00018672"/>
    </source>
</evidence>
<dbReference type="InterPro" id="IPR029787">
    <property type="entry name" value="Nucleotide_cyclase"/>
</dbReference>
<reference evidence="7" key="1">
    <citation type="submission" date="2021-04" db="EMBL/GenBank/DDBJ databases">
        <title>Sinoanaerobacter chloroacetimidivorans sp. nov., an obligate anaerobic bacterium isolated from anaerobic sludge.</title>
        <authorList>
            <person name="Bao Y."/>
        </authorList>
    </citation>
    <scope>NUCLEOTIDE SEQUENCE</scope>
    <source>
        <strain evidence="7">BAD-6</strain>
    </source>
</reference>
<dbReference type="SUPFAM" id="SSF52172">
    <property type="entry name" value="CheY-like"/>
    <property type="match status" value="1"/>
</dbReference>
<dbReference type="Gene3D" id="3.30.70.270">
    <property type="match status" value="1"/>
</dbReference>
<keyword evidence="4" id="KW-0597">Phosphoprotein</keyword>
<keyword evidence="7" id="KW-0808">Transferase</keyword>
<dbReference type="PROSITE" id="PS50110">
    <property type="entry name" value="RESPONSE_REGULATORY"/>
    <property type="match status" value="1"/>
</dbReference>
<feature type="domain" description="GGDEF" evidence="6">
    <location>
        <begin position="374"/>
        <end position="511"/>
    </location>
</feature>
<dbReference type="GO" id="GO:0052621">
    <property type="term" value="F:diguanylate cyclase activity"/>
    <property type="evidence" value="ECO:0007669"/>
    <property type="project" value="TreeGrafter"/>
</dbReference>
<dbReference type="Gene3D" id="3.40.50.2300">
    <property type="match status" value="1"/>
</dbReference>